<sequence length="397" mass="43600">MRLNDIISLVVAGRIMTSTSSNWNIYHPSRSRHLFLRTRCLRPNLIDLSVLTTACPIPWFFLLPPYSVTSNSSLEIPESLLFTNPIAQKTAERETNNGHLQPPRHRQIMASTSYRDRDPGFSTYKSVLETLTTPSPAHIPLSLPVSPARPHIPSHNISSLQVHPVIESALHLLNLDLPSAHFLLRHMQAKPAWEAMYLHGILHRLEGDLDNARAWYRDVKNAEVFQAVWGERDGDTDRNNGVDGHGSSSFSSCSSHADGNNQAFNKASSFLDQVESYKSTLLSPPPSYSSKGTGTGASRDSGPSNSKSSPTTYTQHSKSTSTSTSTTSGSGSGTGSTLPAEIRDTSLAELSRFLQFCERKFGTDPVTDASSFWTSMADKHKDQAALMITGGEGWRVF</sequence>
<gene>
    <name evidence="2" type="ORF">PV05_05838</name>
</gene>
<reference evidence="2 3" key="1">
    <citation type="submission" date="2015-01" db="EMBL/GenBank/DDBJ databases">
        <title>The Genome Sequence of Exophiala xenobiotica CBS118157.</title>
        <authorList>
            <consortium name="The Broad Institute Genomics Platform"/>
            <person name="Cuomo C."/>
            <person name="de Hoog S."/>
            <person name="Gorbushina A."/>
            <person name="Stielow B."/>
            <person name="Teixiera M."/>
            <person name="Abouelleil A."/>
            <person name="Chapman S.B."/>
            <person name="Priest M."/>
            <person name="Young S.K."/>
            <person name="Wortman J."/>
            <person name="Nusbaum C."/>
            <person name="Birren B."/>
        </authorList>
    </citation>
    <scope>NUCLEOTIDE SEQUENCE [LARGE SCALE GENOMIC DNA]</scope>
    <source>
        <strain evidence="2 3">CBS 118157</strain>
    </source>
</reference>
<dbReference type="STRING" id="348802.A0A0D2EP28"/>
<keyword evidence="3" id="KW-1185">Reference proteome</keyword>
<dbReference type="AlphaFoldDB" id="A0A0D2EP28"/>
<name>A0A0D2EP28_9EURO</name>
<dbReference type="RefSeq" id="XP_013317847.1">
    <property type="nucleotide sequence ID" value="XM_013462393.1"/>
</dbReference>
<protein>
    <submittedName>
        <fullName evidence="2">Uncharacterized protein</fullName>
    </submittedName>
</protein>
<dbReference type="EMBL" id="KN847319">
    <property type="protein sequence ID" value="KIW57263.1"/>
    <property type="molecule type" value="Genomic_DNA"/>
</dbReference>
<dbReference type="OrthoDB" id="2306919at2759"/>
<evidence type="ECO:0000313" key="3">
    <source>
        <dbReference type="Proteomes" id="UP000054342"/>
    </source>
</evidence>
<accession>A0A0D2EP28</accession>
<proteinExistence type="predicted"/>
<evidence type="ECO:0000313" key="2">
    <source>
        <dbReference type="EMBL" id="KIW57263.1"/>
    </source>
</evidence>
<organism evidence="2 3">
    <name type="scientific">Exophiala xenobiotica</name>
    <dbReference type="NCBI Taxonomy" id="348802"/>
    <lineage>
        <taxon>Eukaryota</taxon>
        <taxon>Fungi</taxon>
        <taxon>Dikarya</taxon>
        <taxon>Ascomycota</taxon>
        <taxon>Pezizomycotina</taxon>
        <taxon>Eurotiomycetes</taxon>
        <taxon>Chaetothyriomycetidae</taxon>
        <taxon>Chaetothyriales</taxon>
        <taxon>Herpotrichiellaceae</taxon>
        <taxon>Exophiala</taxon>
    </lineage>
</organism>
<feature type="region of interest" description="Disordered" evidence="1">
    <location>
        <begin position="232"/>
        <end position="257"/>
    </location>
</feature>
<evidence type="ECO:0000256" key="1">
    <source>
        <dbReference type="SAM" id="MobiDB-lite"/>
    </source>
</evidence>
<dbReference type="Proteomes" id="UP000054342">
    <property type="component" value="Unassembled WGS sequence"/>
</dbReference>
<feature type="compositionally biased region" description="Low complexity" evidence="1">
    <location>
        <begin position="319"/>
        <end position="329"/>
    </location>
</feature>
<feature type="region of interest" description="Disordered" evidence="1">
    <location>
        <begin position="280"/>
        <end position="340"/>
    </location>
</feature>
<feature type="compositionally biased region" description="Polar residues" evidence="1">
    <location>
        <begin position="296"/>
        <end position="318"/>
    </location>
</feature>
<dbReference type="GeneID" id="25327746"/>